<dbReference type="InterPro" id="IPR020904">
    <property type="entry name" value="Sc_DH/Rdtase_CS"/>
</dbReference>
<feature type="region of interest" description="Disordered" evidence="4">
    <location>
        <begin position="75"/>
        <end position="102"/>
    </location>
</feature>
<evidence type="ECO:0000256" key="3">
    <source>
        <dbReference type="RuleBase" id="RU000363"/>
    </source>
</evidence>
<proteinExistence type="inferred from homology"/>
<dbReference type="AlphaFoldDB" id="A0A0D3HLC4"/>
<comment type="similarity">
    <text evidence="3">Belongs to the short-chain dehydrogenases/reductases (SDR) family.</text>
</comment>
<dbReference type="eggNOG" id="KOG0725">
    <property type="taxonomic scope" value="Eukaryota"/>
</dbReference>
<dbReference type="InterPro" id="IPR036291">
    <property type="entry name" value="NAD(P)-bd_dom_sf"/>
</dbReference>
<dbReference type="Pfam" id="PF13561">
    <property type="entry name" value="adh_short_C2"/>
    <property type="match status" value="1"/>
</dbReference>
<dbReference type="EnsemblPlants" id="OBART11G11970.1">
    <property type="protein sequence ID" value="OBART11G11970.1"/>
    <property type="gene ID" value="OBART11G11970"/>
</dbReference>
<dbReference type="Gene3D" id="3.40.50.720">
    <property type="entry name" value="NAD(P)-binding Rossmann-like Domain"/>
    <property type="match status" value="2"/>
</dbReference>
<accession>A0A0D3HLC4</accession>
<evidence type="ECO:0000256" key="1">
    <source>
        <dbReference type="ARBA" id="ARBA00022857"/>
    </source>
</evidence>
<evidence type="ECO:0000256" key="4">
    <source>
        <dbReference type="SAM" id="MobiDB-lite"/>
    </source>
</evidence>
<dbReference type="Proteomes" id="UP000026960">
    <property type="component" value="Chromosome 11"/>
</dbReference>
<keyword evidence="2" id="KW-0560">Oxidoreductase</keyword>
<name>A0A0D3HLC4_9ORYZ</name>
<dbReference type="PaxDb" id="65489-OBART11G11970.1"/>
<reference evidence="5" key="1">
    <citation type="journal article" date="2009" name="Rice">
        <title>De Novo Next Generation Sequencing of Plant Genomes.</title>
        <authorList>
            <person name="Rounsley S."/>
            <person name="Marri P.R."/>
            <person name="Yu Y."/>
            <person name="He R."/>
            <person name="Sisneros N."/>
            <person name="Goicoechea J.L."/>
            <person name="Lee S.J."/>
            <person name="Angelova A."/>
            <person name="Kudrna D."/>
            <person name="Luo M."/>
            <person name="Affourtit J."/>
            <person name="Desany B."/>
            <person name="Knight J."/>
            <person name="Niazi F."/>
            <person name="Egholm M."/>
            <person name="Wing R.A."/>
        </authorList>
    </citation>
    <scope>NUCLEOTIDE SEQUENCE [LARGE SCALE GENOMIC DNA]</scope>
    <source>
        <strain evidence="5">cv. IRGC 105608</strain>
    </source>
</reference>
<dbReference type="STRING" id="65489.A0A0D3HLC4"/>
<evidence type="ECO:0000313" key="5">
    <source>
        <dbReference type="EnsemblPlants" id="OBART11G11970.1"/>
    </source>
</evidence>
<evidence type="ECO:0000313" key="6">
    <source>
        <dbReference type="Proteomes" id="UP000026960"/>
    </source>
</evidence>
<reference evidence="5" key="2">
    <citation type="submission" date="2015-03" db="UniProtKB">
        <authorList>
            <consortium name="EnsemblPlants"/>
        </authorList>
    </citation>
    <scope>IDENTIFICATION</scope>
</reference>
<dbReference type="PANTHER" id="PTHR42898">
    <property type="entry name" value="TROPINONE REDUCTASE"/>
    <property type="match status" value="1"/>
</dbReference>
<sequence length="485" mass="52356">MPEADMAFAVANLASLRLDRYRTATMAAELVTTAVPWMCGVARGEARRARRCHGDGEGQTRPWLAEGWHVAAGDGGGGQRMHRLHGNVSSEEGDNADDDGAGTATYDRERLVVTRDEWISLSVTLLFLLSTPLRGAFAASLLAFWRSITLSDGRLGASVFSIVCCEELPTLDGVVFFFVFMGYNLADKVKLHSLKRREIETSRLQPYMAMATTSSKNERWSLAGATALVTGSSKGIGRAIVEELASLGATVHTCARTEAPLNRCREELTAKGLAVTVSVCDVSLRADREALVGTVRELFGGKLSILRGCIINISSIASVVAFCSLPNAVYSAAKGAMNQVTRNLAAEWANDGIRVNCVAPGFIRTPLLSEFVEGNELGRAEFSRVPMGRLGEPEDIASLVAFLSMPASSYITGQVICADGGRDDSVGHSNRCWKQSLGMVAFPLAALQKEVSFASPRPLSFHVYCLMPQRQQASWQRLQGGVSRR</sequence>
<dbReference type="PROSITE" id="PS00061">
    <property type="entry name" value="ADH_SHORT"/>
    <property type="match status" value="1"/>
</dbReference>
<dbReference type="Pfam" id="PF00106">
    <property type="entry name" value="adh_short"/>
    <property type="match status" value="1"/>
</dbReference>
<dbReference type="Gramene" id="OBART11G11970.1">
    <property type="protein sequence ID" value="OBART11G11970.1"/>
    <property type="gene ID" value="OBART11G11970"/>
</dbReference>
<dbReference type="InterPro" id="IPR045000">
    <property type="entry name" value="TR"/>
</dbReference>
<organism evidence="5">
    <name type="scientific">Oryza barthii</name>
    <dbReference type="NCBI Taxonomy" id="65489"/>
    <lineage>
        <taxon>Eukaryota</taxon>
        <taxon>Viridiplantae</taxon>
        <taxon>Streptophyta</taxon>
        <taxon>Embryophyta</taxon>
        <taxon>Tracheophyta</taxon>
        <taxon>Spermatophyta</taxon>
        <taxon>Magnoliopsida</taxon>
        <taxon>Liliopsida</taxon>
        <taxon>Poales</taxon>
        <taxon>Poaceae</taxon>
        <taxon>BOP clade</taxon>
        <taxon>Oryzoideae</taxon>
        <taxon>Oryzeae</taxon>
        <taxon>Oryzinae</taxon>
        <taxon>Oryza</taxon>
    </lineage>
</organism>
<keyword evidence="1" id="KW-0521">NADP</keyword>
<dbReference type="PANTHER" id="PTHR42898:SF39">
    <property type="entry name" value="OS11G0438700 PROTEIN"/>
    <property type="match status" value="1"/>
</dbReference>
<dbReference type="PRINTS" id="PR00080">
    <property type="entry name" value="SDRFAMILY"/>
</dbReference>
<keyword evidence="6" id="KW-1185">Reference proteome</keyword>
<protein>
    <submittedName>
        <fullName evidence="5">Uncharacterized protein</fullName>
    </submittedName>
</protein>
<evidence type="ECO:0000256" key="2">
    <source>
        <dbReference type="ARBA" id="ARBA00023002"/>
    </source>
</evidence>
<dbReference type="InterPro" id="IPR002347">
    <property type="entry name" value="SDR_fam"/>
</dbReference>
<dbReference type="PRINTS" id="PR00081">
    <property type="entry name" value="GDHRDH"/>
</dbReference>
<dbReference type="SUPFAM" id="SSF51735">
    <property type="entry name" value="NAD(P)-binding Rossmann-fold domains"/>
    <property type="match status" value="1"/>
</dbReference>
<feature type="compositionally biased region" description="Acidic residues" evidence="4">
    <location>
        <begin position="91"/>
        <end position="100"/>
    </location>
</feature>
<dbReference type="GO" id="GO:0016491">
    <property type="term" value="F:oxidoreductase activity"/>
    <property type="evidence" value="ECO:0007669"/>
    <property type="project" value="UniProtKB-KW"/>
</dbReference>